<dbReference type="Gene3D" id="3.40.50.720">
    <property type="entry name" value="NAD(P)-binding Rossmann-like Domain"/>
    <property type="match status" value="1"/>
</dbReference>
<keyword evidence="2" id="KW-1185">Reference proteome</keyword>
<proteinExistence type="predicted"/>
<evidence type="ECO:0000313" key="2">
    <source>
        <dbReference type="Proteomes" id="UP001603857"/>
    </source>
</evidence>
<dbReference type="EMBL" id="JBGMDY010000010">
    <property type="protein sequence ID" value="KAL2321108.1"/>
    <property type="molecule type" value="Genomic_DNA"/>
</dbReference>
<name>A0ABD1LCR1_9FABA</name>
<protein>
    <submittedName>
        <fullName evidence="1">Uncharacterized protein</fullName>
    </submittedName>
</protein>
<accession>A0ABD1LCR1</accession>
<gene>
    <name evidence="1" type="ORF">Fmac_030077</name>
</gene>
<organism evidence="1 2">
    <name type="scientific">Flemingia macrophylla</name>
    <dbReference type="NCBI Taxonomy" id="520843"/>
    <lineage>
        <taxon>Eukaryota</taxon>
        <taxon>Viridiplantae</taxon>
        <taxon>Streptophyta</taxon>
        <taxon>Embryophyta</taxon>
        <taxon>Tracheophyta</taxon>
        <taxon>Spermatophyta</taxon>
        <taxon>Magnoliopsida</taxon>
        <taxon>eudicotyledons</taxon>
        <taxon>Gunneridae</taxon>
        <taxon>Pentapetalae</taxon>
        <taxon>rosids</taxon>
        <taxon>fabids</taxon>
        <taxon>Fabales</taxon>
        <taxon>Fabaceae</taxon>
        <taxon>Papilionoideae</taxon>
        <taxon>50 kb inversion clade</taxon>
        <taxon>NPAAA clade</taxon>
        <taxon>indigoferoid/millettioid clade</taxon>
        <taxon>Phaseoleae</taxon>
        <taxon>Flemingia</taxon>
    </lineage>
</organism>
<sequence length="150" mass="16561">MWGTIIDRPTTKANSYFNFFLQFDWVLEDIDSTFLLLSLCPRRRHLVLLVVNAPTANTVAAADHDIALLAAMATNVAQADVSVKADECYGLTREVAEDPLAIITAYQVFEKVEFSLGKSILVPGGGEVPNCCPPRMSWSKECSGLYFLNE</sequence>
<reference evidence="1 2" key="1">
    <citation type="submission" date="2024-08" db="EMBL/GenBank/DDBJ databases">
        <title>Insights into the chromosomal genome structure of Flemingia macrophylla.</title>
        <authorList>
            <person name="Ding Y."/>
            <person name="Zhao Y."/>
            <person name="Bi W."/>
            <person name="Wu M."/>
            <person name="Zhao G."/>
            <person name="Gong Y."/>
            <person name="Li W."/>
            <person name="Zhang P."/>
        </authorList>
    </citation>
    <scope>NUCLEOTIDE SEQUENCE [LARGE SCALE GENOMIC DNA]</scope>
    <source>
        <strain evidence="1">DYQJB</strain>
        <tissue evidence="1">Leaf</tissue>
    </source>
</reference>
<comment type="caution">
    <text evidence="1">The sequence shown here is derived from an EMBL/GenBank/DDBJ whole genome shotgun (WGS) entry which is preliminary data.</text>
</comment>
<dbReference type="Proteomes" id="UP001603857">
    <property type="component" value="Unassembled WGS sequence"/>
</dbReference>
<evidence type="ECO:0000313" key="1">
    <source>
        <dbReference type="EMBL" id="KAL2321108.1"/>
    </source>
</evidence>
<dbReference type="AlphaFoldDB" id="A0ABD1LCR1"/>